<dbReference type="Gene3D" id="3.40.1190.20">
    <property type="match status" value="1"/>
</dbReference>
<evidence type="ECO:0000313" key="5">
    <source>
        <dbReference type="EMBL" id="TCP50011.1"/>
    </source>
</evidence>
<keyword evidence="2 5" id="KW-0418">Kinase</keyword>
<keyword evidence="6" id="KW-1185">Reference proteome</keyword>
<dbReference type="InterPro" id="IPR029056">
    <property type="entry name" value="Ribokinase-like"/>
</dbReference>
<evidence type="ECO:0000256" key="3">
    <source>
        <dbReference type="SAM" id="MobiDB-lite"/>
    </source>
</evidence>
<organism evidence="5 6">
    <name type="scientific">Tamaricihabitans halophyticus</name>
    <dbReference type="NCBI Taxonomy" id="1262583"/>
    <lineage>
        <taxon>Bacteria</taxon>
        <taxon>Bacillati</taxon>
        <taxon>Actinomycetota</taxon>
        <taxon>Actinomycetes</taxon>
        <taxon>Pseudonocardiales</taxon>
        <taxon>Pseudonocardiaceae</taxon>
        <taxon>Tamaricihabitans</taxon>
    </lineage>
</organism>
<accession>A0A4R2QSI3</accession>
<dbReference type="GO" id="GO:0006796">
    <property type="term" value="P:phosphate-containing compound metabolic process"/>
    <property type="evidence" value="ECO:0007669"/>
    <property type="project" value="UniProtKB-ARBA"/>
</dbReference>
<dbReference type="PRINTS" id="PR00990">
    <property type="entry name" value="RIBOKINASE"/>
</dbReference>
<dbReference type="Pfam" id="PF00294">
    <property type="entry name" value="PfkB"/>
    <property type="match status" value="1"/>
</dbReference>
<dbReference type="RefSeq" id="WP_132878327.1">
    <property type="nucleotide sequence ID" value="NZ_SLXQ01000008.1"/>
</dbReference>
<dbReference type="PANTHER" id="PTHR10584">
    <property type="entry name" value="SUGAR KINASE"/>
    <property type="match status" value="1"/>
</dbReference>
<feature type="compositionally biased region" description="Basic and acidic residues" evidence="3">
    <location>
        <begin position="295"/>
        <end position="310"/>
    </location>
</feature>
<feature type="domain" description="Carbohydrate kinase PfkB" evidence="4">
    <location>
        <begin position="1"/>
        <end position="289"/>
    </location>
</feature>
<dbReference type="EMBL" id="SLXQ01000008">
    <property type="protein sequence ID" value="TCP50011.1"/>
    <property type="molecule type" value="Genomic_DNA"/>
</dbReference>
<dbReference type="PANTHER" id="PTHR10584:SF166">
    <property type="entry name" value="RIBOKINASE"/>
    <property type="match status" value="1"/>
</dbReference>
<gene>
    <name evidence="5" type="ORF">EV191_10897</name>
</gene>
<protein>
    <submittedName>
        <fullName evidence="5">Sugar/nucleoside kinase (Ribokinase family)</fullName>
    </submittedName>
</protein>
<evidence type="ECO:0000256" key="1">
    <source>
        <dbReference type="ARBA" id="ARBA00022679"/>
    </source>
</evidence>
<dbReference type="SUPFAM" id="SSF53613">
    <property type="entry name" value="Ribokinase-like"/>
    <property type="match status" value="1"/>
</dbReference>
<evidence type="ECO:0000313" key="6">
    <source>
        <dbReference type="Proteomes" id="UP000294911"/>
    </source>
</evidence>
<proteinExistence type="predicted"/>
<reference evidence="5 6" key="1">
    <citation type="submission" date="2019-03" db="EMBL/GenBank/DDBJ databases">
        <title>Genomic Encyclopedia of Type Strains, Phase IV (KMG-IV): sequencing the most valuable type-strain genomes for metagenomic binning, comparative biology and taxonomic classification.</title>
        <authorList>
            <person name="Goeker M."/>
        </authorList>
    </citation>
    <scope>NUCLEOTIDE SEQUENCE [LARGE SCALE GENOMIC DNA]</scope>
    <source>
        <strain evidence="5 6">DSM 45765</strain>
    </source>
</reference>
<name>A0A4R2QSI3_9PSEU</name>
<evidence type="ECO:0000256" key="2">
    <source>
        <dbReference type="ARBA" id="ARBA00022777"/>
    </source>
</evidence>
<feature type="region of interest" description="Disordered" evidence="3">
    <location>
        <begin position="285"/>
        <end position="310"/>
    </location>
</feature>
<dbReference type="InterPro" id="IPR011611">
    <property type="entry name" value="PfkB_dom"/>
</dbReference>
<dbReference type="InterPro" id="IPR002139">
    <property type="entry name" value="Ribo/fructo_kinase"/>
</dbReference>
<dbReference type="AlphaFoldDB" id="A0A4R2QSI3"/>
<dbReference type="OrthoDB" id="8578462at2"/>
<sequence length="310" mass="31560">MSKLVHTGQAIIDLVMRVPAIPAAGSDVLAAGSTLVVGGGFNVMVAARRSGAVVHYAGEHGTGYFGDRVREALHEAGILLAHPPTDASDTGFCVALVDDTGERTFVTSPGAEGTLRRDRLDAVSPGAADIVYVSGYSLLHEANRSALLDWLPGLAGPRVLLDPGPLGARAPGLGEVLPLVHILSCNATEAHELSERGDTTEATAALVDRLAPGASVVVRDGAKGCLLGAGGEVHAVPGFPVDAVDTNGAGDAHTGVLAADLLRGIDIHTAALRANAAASLAVREHGPATAPSRAAIDDLLRDQHPSSRNL</sequence>
<comment type="caution">
    <text evidence="5">The sequence shown here is derived from an EMBL/GenBank/DDBJ whole genome shotgun (WGS) entry which is preliminary data.</text>
</comment>
<keyword evidence="1" id="KW-0808">Transferase</keyword>
<evidence type="ECO:0000259" key="4">
    <source>
        <dbReference type="Pfam" id="PF00294"/>
    </source>
</evidence>
<dbReference type="GO" id="GO:0016301">
    <property type="term" value="F:kinase activity"/>
    <property type="evidence" value="ECO:0007669"/>
    <property type="project" value="UniProtKB-KW"/>
</dbReference>
<dbReference type="Proteomes" id="UP000294911">
    <property type="component" value="Unassembled WGS sequence"/>
</dbReference>